<feature type="domain" description="Regulator of ribonuclease activity B" evidence="1">
    <location>
        <begin position="10"/>
        <end position="104"/>
    </location>
</feature>
<sequence length="108" mass="12462">MDHDWDRQFQETERAYNDLRRKAVDFEPSYKLDLQFFPGTASPDRDGFAAALRKAGYEVSFYRDDSTVEATTAPLLLTVDSIWAHERKATKIALRHGFKPDGWGFMEA</sequence>
<comment type="caution">
    <text evidence="2">The sequence shown here is derived from an EMBL/GenBank/DDBJ whole genome shotgun (WGS) entry which is preliminary data.</text>
</comment>
<dbReference type="EMBL" id="JAAQPH010000010">
    <property type="protein sequence ID" value="NIA69859.1"/>
    <property type="molecule type" value="Genomic_DNA"/>
</dbReference>
<evidence type="ECO:0000313" key="2">
    <source>
        <dbReference type="EMBL" id="NIA69859.1"/>
    </source>
</evidence>
<protein>
    <submittedName>
        <fullName evidence="2">Ribonuclease E inhibitor RraB</fullName>
    </submittedName>
</protein>
<dbReference type="AlphaFoldDB" id="A0A967EYQ4"/>
<reference evidence="2" key="1">
    <citation type="submission" date="2020-03" db="EMBL/GenBank/DDBJ databases">
        <title>Genome of Pelagibius litoralis DSM 21314T.</title>
        <authorList>
            <person name="Wang G."/>
        </authorList>
    </citation>
    <scope>NUCLEOTIDE SEQUENCE</scope>
    <source>
        <strain evidence="2">DSM 21314</strain>
    </source>
</reference>
<dbReference type="RefSeq" id="WP_167225878.1">
    <property type="nucleotide sequence ID" value="NZ_JAAQPH010000010.1"/>
</dbReference>
<dbReference type="Pfam" id="PF06877">
    <property type="entry name" value="RraB"/>
    <property type="match status" value="1"/>
</dbReference>
<evidence type="ECO:0000313" key="3">
    <source>
        <dbReference type="Proteomes" id="UP000761264"/>
    </source>
</evidence>
<dbReference type="Proteomes" id="UP000761264">
    <property type="component" value="Unassembled WGS sequence"/>
</dbReference>
<dbReference type="InterPro" id="IPR036701">
    <property type="entry name" value="RraB-like_sf"/>
</dbReference>
<organism evidence="2 3">
    <name type="scientific">Pelagibius litoralis</name>
    <dbReference type="NCBI Taxonomy" id="374515"/>
    <lineage>
        <taxon>Bacteria</taxon>
        <taxon>Pseudomonadati</taxon>
        <taxon>Pseudomonadota</taxon>
        <taxon>Alphaproteobacteria</taxon>
        <taxon>Rhodospirillales</taxon>
        <taxon>Rhodovibrionaceae</taxon>
        <taxon>Pelagibius</taxon>
    </lineage>
</organism>
<dbReference type="InterPro" id="IPR009671">
    <property type="entry name" value="RraB_dom"/>
</dbReference>
<proteinExistence type="predicted"/>
<dbReference type="SUPFAM" id="SSF89946">
    <property type="entry name" value="Hypothetical protein VC0424"/>
    <property type="match status" value="1"/>
</dbReference>
<name>A0A967EYQ4_9PROT</name>
<keyword evidence="3" id="KW-1185">Reference proteome</keyword>
<dbReference type="Gene3D" id="3.30.70.970">
    <property type="entry name" value="RraB-like"/>
    <property type="match status" value="1"/>
</dbReference>
<gene>
    <name evidence="2" type="ORF">HBA54_14740</name>
</gene>
<evidence type="ECO:0000259" key="1">
    <source>
        <dbReference type="Pfam" id="PF06877"/>
    </source>
</evidence>
<accession>A0A967EYQ4</accession>